<comment type="caution">
    <text evidence="3">The sequence shown here is derived from an EMBL/GenBank/DDBJ whole genome shotgun (WGS) entry which is preliminary data.</text>
</comment>
<evidence type="ECO:0000313" key="3">
    <source>
        <dbReference type="EMBL" id="GEU48301.1"/>
    </source>
</evidence>
<evidence type="ECO:0000259" key="2">
    <source>
        <dbReference type="Pfam" id="PF07727"/>
    </source>
</evidence>
<organism evidence="3">
    <name type="scientific">Tanacetum cinerariifolium</name>
    <name type="common">Dalmatian daisy</name>
    <name type="synonym">Chrysanthemum cinerariifolium</name>
    <dbReference type="NCBI Taxonomy" id="118510"/>
    <lineage>
        <taxon>Eukaryota</taxon>
        <taxon>Viridiplantae</taxon>
        <taxon>Streptophyta</taxon>
        <taxon>Embryophyta</taxon>
        <taxon>Tracheophyta</taxon>
        <taxon>Spermatophyta</taxon>
        <taxon>Magnoliopsida</taxon>
        <taxon>eudicotyledons</taxon>
        <taxon>Gunneridae</taxon>
        <taxon>Pentapetalae</taxon>
        <taxon>asterids</taxon>
        <taxon>campanulids</taxon>
        <taxon>Asterales</taxon>
        <taxon>Asteraceae</taxon>
        <taxon>Asteroideae</taxon>
        <taxon>Anthemideae</taxon>
        <taxon>Anthemidinae</taxon>
        <taxon>Tanacetum</taxon>
    </lineage>
</organism>
<accession>A0A6L2KFS2</accession>
<name>A0A6L2KFS2_TANCI</name>
<dbReference type="Pfam" id="PF14223">
    <property type="entry name" value="Retrotran_gag_2"/>
    <property type="match status" value="1"/>
</dbReference>
<sequence>MPPTHDLSFTSLDEFVNKPKVENYKAKSSKEETKVVRKNDDALIIEEYMSDNEEEDVSQPKIEKKTVRPSIAKIEFVKSKQQEKTARKTVNAARSMSCLSKIAHETIKRPIHKNTSLKNSKVNQKDHGMIDNGCSRHMTWNMSYLTNYEEIDGGYVAFGGNPKGEKITGKGSGPYWLFDIDALTRTMNYDIIVAGTQSNGFVGTKASDNAGQARKETKPVKDYILLLLWTIDPPFFQDLKGSHDDGSKPSNEDGKKVDEDQKINVKINRRKIILTTLTIIFNFSSDNEDDGTMADIKNLDTTIQVSPIPTTRIHKDHPLDQVIKDLHSTTQTRNMSKNLEEHGFVSTIYQRTNHKDLQNYLFACFLSQEEPKKTLVDLLNGKRAIGTKWVFRNKKDERGIVIRNKARLVAQGHTQEEWIDYDEVFTSVARIKAIRLFLAYASFKDFVVYQMDVKSDFLYGKIEEEVYVCQPPGFEDPDFPDKVYKVEKALYGLHQPPRAWYETLSTYLLDNGFHRGKMDKTLFIRRHKGLQVKQKQDGIFISQDKYVTEILKKYGFIEVKNASTPMETQKPLLKDEDAGSESRPPMLNKENYVPWSSRLLRYAKSRPNGMLIHNSILNGPYIKADDQAIQTILLGLPEDIYAAVDSCETAQEIWLRVQQMMKGSDIGIQEKNAKLFNEWERFTSNEGESIESYYHRFLKLMNDLKRNKHFPEKIASNLKFLNNLQPEWSQHKEVDQLKAERLAKIQDPLALMANSNNPYASPAPHQDQSPFNQNYMQQPIPNPEDITDPTTAMNMTLALMAKAFKLNYSTPTNNNQRISSNPRNRQIAQPGMNMGQDRQMQMIGGNGGNQFRQYAGQSTGNLNGYNEVQNVRNQVAPNPRVQNVGNQNGLIGVQGNGIQNQIGNGNLVAICAEGNAAGQNKNQIRC</sequence>
<dbReference type="AlphaFoldDB" id="A0A6L2KFS2"/>
<dbReference type="InterPro" id="IPR013103">
    <property type="entry name" value="RVT_2"/>
</dbReference>
<dbReference type="Pfam" id="PF07727">
    <property type="entry name" value="RVT_2"/>
    <property type="match status" value="1"/>
</dbReference>
<feature type="domain" description="Reverse transcriptase Ty1/copia-type" evidence="2">
    <location>
        <begin position="374"/>
        <end position="526"/>
    </location>
</feature>
<evidence type="ECO:0000256" key="1">
    <source>
        <dbReference type="SAM" id="MobiDB-lite"/>
    </source>
</evidence>
<feature type="region of interest" description="Disordered" evidence="1">
    <location>
        <begin position="240"/>
        <end position="259"/>
    </location>
</feature>
<protein>
    <recommendedName>
        <fullName evidence="2">Reverse transcriptase Ty1/copia-type domain-containing protein</fullName>
    </recommendedName>
</protein>
<dbReference type="EMBL" id="BKCJ010002400">
    <property type="protein sequence ID" value="GEU48301.1"/>
    <property type="molecule type" value="Genomic_DNA"/>
</dbReference>
<proteinExistence type="predicted"/>
<reference evidence="3" key="1">
    <citation type="journal article" date="2019" name="Sci. Rep.">
        <title>Draft genome of Tanacetum cinerariifolium, the natural source of mosquito coil.</title>
        <authorList>
            <person name="Yamashiro T."/>
            <person name="Shiraishi A."/>
            <person name="Satake H."/>
            <person name="Nakayama K."/>
        </authorList>
    </citation>
    <scope>NUCLEOTIDE SEQUENCE</scope>
</reference>
<gene>
    <name evidence="3" type="ORF">Tci_020279</name>
</gene>